<evidence type="ECO:0000313" key="2">
    <source>
        <dbReference type="Proteomes" id="UP001150581"/>
    </source>
</evidence>
<dbReference type="EMBL" id="JANBPG010001745">
    <property type="protein sequence ID" value="KAJ1888481.1"/>
    <property type="molecule type" value="Genomic_DNA"/>
</dbReference>
<protein>
    <submittedName>
        <fullName evidence="1">Uncharacterized protein</fullName>
    </submittedName>
</protein>
<keyword evidence="2" id="KW-1185">Reference proteome</keyword>
<organism evidence="1 2">
    <name type="scientific">Kickxella alabastrina</name>
    <dbReference type="NCBI Taxonomy" id="61397"/>
    <lineage>
        <taxon>Eukaryota</taxon>
        <taxon>Fungi</taxon>
        <taxon>Fungi incertae sedis</taxon>
        <taxon>Zoopagomycota</taxon>
        <taxon>Kickxellomycotina</taxon>
        <taxon>Kickxellomycetes</taxon>
        <taxon>Kickxellales</taxon>
        <taxon>Kickxellaceae</taxon>
        <taxon>Kickxella</taxon>
    </lineage>
</organism>
<gene>
    <name evidence="1" type="ORF">LPJ66_008554</name>
</gene>
<comment type="caution">
    <text evidence="1">The sequence shown here is derived from an EMBL/GenBank/DDBJ whole genome shotgun (WGS) entry which is preliminary data.</text>
</comment>
<name>A0ACC1I6B4_9FUNG</name>
<sequence>MSTSKGGANAKQTQHAGGDQRRTHFGSLIFCPTCGNLLDSPGDQDHIVCHACGDVQEGAQFEENETTSRSHDNAFPSRLKNNRSLVHGIGESSERVNARVEEQCPQCDSNEMTFYTMQMRSADEGQTVFYSCVKYSWNTVSFAFLNRYPNPFATHVLTVDTLDHRLDAQTGELHITRLLRKTNSVPRWARSIMRGNDAYILEEVTIDAQSGKLVSKTRNITHTRLMKVEETQTLLADNSGHTMCKNETSIVSNIGYGLNSRIENFSLSRFTDNLVKSRKGMHYVLDLAQRKGLFGQRMRLDQTGAPLSASASSLSSGTTLVD</sequence>
<evidence type="ECO:0000313" key="1">
    <source>
        <dbReference type="EMBL" id="KAJ1888481.1"/>
    </source>
</evidence>
<dbReference type="Proteomes" id="UP001150581">
    <property type="component" value="Unassembled WGS sequence"/>
</dbReference>
<proteinExistence type="predicted"/>
<accession>A0ACC1I6B4</accession>
<reference evidence="1" key="1">
    <citation type="submission" date="2022-07" db="EMBL/GenBank/DDBJ databases">
        <title>Phylogenomic reconstructions and comparative analyses of Kickxellomycotina fungi.</title>
        <authorList>
            <person name="Reynolds N.K."/>
            <person name="Stajich J.E."/>
            <person name="Barry K."/>
            <person name="Grigoriev I.V."/>
            <person name="Crous P."/>
            <person name="Smith M.E."/>
        </authorList>
    </citation>
    <scope>NUCLEOTIDE SEQUENCE</scope>
    <source>
        <strain evidence="1">Benny 63K</strain>
    </source>
</reference>